<keyword evidence="1 4" id="KW-0808">Transferase</keyword>
<dbReference type="Proteomes" id="UP000447876">
    <property type="component" value="Unassembled WGS sequence"/>
</dbReference>
<dbReference type="Gene3D" id="3.40.630.30">
    <property type="match status" value="1"/>
</dbReference>
<dbReference type="PROSITE" id="PS51186">
    <property type="entry name" value="GNAT"/>
    <property type="match status" value="1"/>
</dbReference>
<dbReference type="EMBL" id="WNZW01000003">
    <property type="protein sequence ID" value="MUG45727.1"/>
    <property type="molecule type" value="Genomic_DNA"/>
</dbReference>
<evidence type="ECO:0000256" key="2">
    <source>
        <dbReference type="ARBA" id="ARBA00023315"/>
    </source>
</evidence>
<dbReference type="RefSeq" id="WP_155611121.1">
    <property type="nucleotide sequence ID" value="NZ_WNZW01000003.1"/>
</dbReference>
<dbReference type="CDD" id="cd04301">
    <property type="entry name" value="NAT_SF"/>
    <property type="match status" value="1"/>
</dbReference>
<gene>
    <name evidence="4" type="ORF">GNP95_12070</name>
</gene>
<sequence>MLTSYAIEHATIDDLQEIVAIYNETIDSRAVTADLEPVTVESRLKWFAEHTPDRRPLWVVRAAENNGAGMAIEYGNPVIAWLSFQSFYGRPAYDGTAEISIYISSRYRGQGIGSLLIGKAIAACPEIGVKTMLGFVFAHNAGSLALLRKHGFEQWGLLPRVANLDGEEKDLVIMGRRANSD</sequence>
<reference evidence="4 5" key="1">
    <citation type="submission" date="2019-11" db="EMBL/GenBank/DDBJ databases">
        <title>Draft genome sequences of five Paenibacillus species of dairy origin.</title>
        <authorList>
            <person name="Olajide A.M."/>
            <person name="Chen S."/>
            <person name="Lapointe G."/>
        </authorList>
    </citation>
    <scope>NUCLEOTIDE SEQUENCE [LARGE SCALE GENOMIC DNA]</scope>
    <source>
        <strain evidence="4 5">12CR55</strain>
    </source>
</reference>
<organism evidence="4 5">
    <name type="scientific">Paenibacillus woosongensis</name>
    <dbReference type="NCBI Taxonomy" id="307580"/>
    <lineage>
        <taxon>Bacteria</taxon>
        <taxon>Bacillati</taxon>
        <taxon>Bacillota</taxon>
        <taxon>Bacilli</taxon>
        <taxon>Bacillales</taxon>
        <taxon>Paenibacillaceae</taxon>
        <taxon>Paenibacillus</taxon>
    </lineage>
</organism>
<dbReference type="AlphaFoldDB" id="A0A7X2Z1F1"/>
<name>A0A7X2Z1F1_9BACL</name>
<protein>
    <submittedName>
        <fullName evidence="4">GNAT family N-acetyltransferase</fullName>
    </submittedName>
</protein>
<evidence type="ECO:0000313" key="4">
    <source>
        <dbReference type="EMBL" id="MUG45727.1"/>
    </source>
</evidence>
<dbReference type="PANTHER" id="PTHR43072:SF23">
    <property type="entry name" value="UPF0039 PROTEIN C11D3.02C"/>
    <property type="match status" value="1"/>
</dbReference>
<proteinExistence type="predicted"/>
<accession>A0A7X2Z1F1</accession>
<dbReference type="GO" id="GO:0016747">
    <property type="term" value="F:acyltransferase activity, transferring groups other than amino-acyl groups"/>
    <property type="evidence" value="ECO:0007669"/>
    <property type="project" value="InterPro"/>
</dbReference>
<comment type="caution">
    <text evidence="4">The sequence shown here is derived from an EMBL/GenBank/DDBJ whole genome shotgun (WGS) entry which is preliminary data.</text>
</comment>
<keyword evidence="2" id="KW-0012">Acyltransferase</keyword>
<dbReference type="SUPFAM" id="SSF55729">
    <property type="entry name" value="Acyl-CoA N-acyltransferases (Nat)"/>
    <property type="match status" value="1"/>
</dbReference>
<dbReference type="PANTHER" id="PTHR43072">
    <property type="entry name" value="N-ACETYLTRANSFERASE"/>
    <property type="match status" value="1"/>
</dbReference>
<dbReference type="OrthoDB" id="9798006at2"/>
<dbReference type="InterPro" id="IPR016181">
    <property type="entry name" value="Acyl_CoA_acyltransferase"/>
</dbReference>
<evidence type="ECO:0000259" key="3">
    <source>
        <dbReference type="PROSITE" id="PS51186"/>
    </source>
</evidence>
<evidence type="ECO:0000313" key="5">
    <source>
        <dbReference type="Proteomes" id="UP000447876"/>
    </source>
</evidence>
<feature type="domain" description="N-acetyltransferase" evidence="3">
    <location>
        <begin position="5"/>
        <end position="179"/>
    </location>
</feature>
<dbReference type="InterPro" id="IPR000182">
    <property type="entry name" value="GNAT_dom"/>
</dbReference>
<evidence type="ECO:0000256" key="1">
    <source>
        <dbReference type="ARBA" id="ARBA00022679"/>
    </source>
</evidence>
<dbReference type="Pfam" id="PF00583">
    <property type="entry name" value="Acetyltransf_1"/>
    <property type="match status" value="1"/>
</dbReference>